<dbReference type="EMBL" id="AYKW01000067">
    <property type="protein sequence ID" value="PIL23925.1"/>
    <property type="molecule type" value="Genomic_DNA"/>
</dbReference>
<evidence type="ECO:0000313" key="2">
    <source>
        <dbReference type="Proteomes" id="UP000230002"/>
    </source>
</evidence>
<evidence type="ECO:0008006" key="3">
    <source>
        <dbReference type="Google" id="ProtNLM"/>
    </source>
</evidence>
<sequence>MHSFGMPAEPASPTQPIASSSQIPTLSLASLGSHSLPIFDFPQALNMLFDRPTIPPPTADIHNISASHIPSGLDEFRATWAVHAPQYGCVLSGEKMQAVLAGDLSAMIVHPAFTYLGQLIGCIMWQIQRQMFIFLQVEYEQLQLLLHALEDIDPLSEIQARYLLTIYYLLKKQIVEGEDQLCLAVNVVRRHNITFPMMSDVFDPLQMQEATPEQVELVGVLAHLIYIDRCSSVVLRVPTRLDSGFDDALRNVSLSYPFLAKTNLTYIRTRSLLLFIRVRDLVDEWARLNTLADLVVLQRCAWFEQQYWPLLEELSAHATSVEGEMLKATFYSDRERAVALKFCLVIALAGKAQLHWLPHAHHAENAQRALDVVFEIVNVTRTFKDNDFLQLDPLLGICWVTVARILAEAVKGQVTPLPPGVSWNAALQTIDASAKKLSFQVPFMEDAVQEISDAVRIIEVP</sequence>
<keyword evidence="2" id="KW-1185">Reference proteome</keyword>
<evidence type="ECO:0000313" key="1">
    <source>
        <dbReference type="EMBL" id="PIL23925.1"/>
    </source>
</evidence>
<comment type="caution">
    <text evidence="1">The sequence shown here is derived from an EMBL/GenBank/DDBJ whole genome shotgun (WGS) entry which is preliminary data.</text>
</comment>
<proteinExistence type="predicted"/>
<dbReference type="Proteomes" id="UP000230002">
    <property type="component" value="Unassembled WGS sequence"/>
</dbReference>
<name>A0A2G8RQY2_9APHY</name>
<gene>
    <name evidence="1" type="ORF">GSI_13676</name>
</gene>
<accession>A0A2G8RQY2</accession>
<protein>
    <recommendedName>
        <fullName evidence="3">Transcription factor</fullName>
    </recommendedName>
</protein>
<reference evidence="1 2" key="1">
    <citation type="journal article" date="2015" name="Sci. Rep.">
        <title>Chromosome-level genome map provides insights into diverse defense mechanisms in the medicinal fungus Ganoderma sinense.</title>
        <authorList>
            <person name="Zhu Y."/>
            <person name="Xu J."/>
            <person name="Sun C."/>
            <person name="Zhou S."/>
            <person name="Xu H."/>
            <person name="Nelson D.R."/>
            <person name="Qian J."/>
            <person name="Song J."/>
            <person name="Luo H."/>
            <person name="Xiang L."/>
            <person name="Li Y."/>
            <person name="Xu Z."/>
            <person name="Ji A."/>
            <person name="Wang L."/>
            <person name="Lu S."/>
            <person name="Hayward A."/>
            <person name="Sun W."/>
            <person name="Li X."/>
            <person name="Schwartz D.C."/>
            <person name="Wang Y."/>
            <person name="Chen S."/>
        </authorList>
    </citation>
    <scope>NUCLEOTIDE SEQUENCE [LARGE SCALE GENOMIC DNA]</scope>
    <source>
        <strain evidence="1 2">ZZ0214-1</strain>
    </source>
</reference>
<dbReference type="OrthoDB" id="2017365at2759"/>
<organism evidence="1 2">
    <name type="scientific">Ganoderma sinense ZZ0214-1</name>
    <dbReference type="NCBI Taxonomy" id="1077348"/>
    <lineage>
        <taxon>Eukaryota</taxon>
        <taxon>Fungi</taxon>
        <taxon>Dikarya</taxon>
        <taxon>Basidiomycota</taxon>
        <taxon>Agaricomycotina</taxon>
        <taxon>Agaricomycetes</taxon>
        <taxon>Polyporales</taxon>
        <taxon>Polyporaceae</taxon>
        <taxon>Ganoderma</taxon>
    </lineage>
</organism>
<dbReference type="AlphaFoldDB" id="A0A2G8RQY2"/>